<proteinExistence type="predicted"/>
<evidence type="ECO:0000313" key="1">
    <source>
        <dbReference type="EMBL" id="GGL64743.1"/>
    </source>
</evidence>
<accession>A0A917S962</accession>
<reference evidence="1" key="1">
    <citation type="journal article" date="2014" name="Int. J. Syst. Evol. Microbiol.">
        <title>Complete genome sequence of Corynebacterium casei LMG S-19264T (=DSM 44701T), isolated from a smear-ripened cheese.</title>
        <authorList>
            <consortium name="US DOE Joint Genome Institute (JGI-PGF)"/>
            <person name="Walter F."/>
            <person name="Albersmeier A."/>
            <person name="Kalinowski J."/>
            <person name="Ruckert C."/>
        </authorList>
    </citation>
    <scope>NUCLEOTIDE SEQUENCE</scope>
    <source>
        <strain evidence="1">JCM 15325</strain>
    </source>
</reference>
<reference evidence="1" key="2">
    <citation type="submission" date="2020-09" db="EMBL/GenBank/DDBJ databases">
        <authorList>
            <person name="Sun Q."/>
            <person name="Ohkuma M."/>
        </authorList>
    </citation>
    <scope>NUCLEOTIDE SEQUENCE</scope>
    <source>
        <strain evidence="1">JCM 15325</strain>
    </source>
</reference>
<keyword evidence="2" id="KW-1185">Reference proteome</keyword>
<comment type="caution">
    <text evidence="1">The sequence shown here is derived from an EMBL/GenBank/DDBJ whole genome shotgun (WGS) entry which is preliminary data.</text>
</comment>
<organism evidence="1 2">
    <name type="scientific">Sporolactobacillus putidus</name>
    <dbReference type="NCBI Taxonomy" id="492735"/>
    <lineage>
        <taxon>Bacteria</taxon>
        <taxon>Bacillati</taxon>
        <taxon>Bacillota</taxon>
        <taxon>Bacilli</taxon>
        <taxon>Bacillales</taxon>
        <taxon>Sporolactobacillaceae</taxon>
        <taxon>Sporolactobacillus</taxon>
    </lineage>
</organism>
<dbReference type="EMBL" id="BMOK01000020">
    <property type="protein sequence ID" value="GGL64743.1"/>
    <property type="molecule type" value="Genomic_DNA"/>
</dbReference>
<sequence length="58" mass="6748">MVSPAGEGFLLKREWFCRVPERMFLEQVTQAARKHLTLAMVRPVPLIRRCRLLVLANV</sequence>
<dbReference type="Proteomes" id="UP000654670">
    <property type="component" value="Unassembled WGS sequence"/>
</dbReference>
<gene>
    <name evidence="1" type="ORF">GCM10007968_30910</name>
</gene>
<name>A0A917S962_9BACL</name>
<protein>
    <submittedName>
        <fullName evidence="1">Uncharacterized protein</fullName>
    </submittedName>
</protein>
<dbReference type="AlphaFoldDB" id="A0A917S962"/>
<evidence type="ECO:0000313" key="2">
    <source>
        <dbReference type="Proteomes" id="UP000654670"/>
    </source>
</evidence>
<dbReference type="RefSeq" id="WP_188805001.1">
    <property type="nucleotide sequence ID" value="NZ_BMOK01000020.1"/>
</dbReference>